<sequence length="389" mass="45991">MDNRIGLITFHSSYNCGSMLQAYALQQVLNNIPNSNNELINFVGEGQKRFYSILVKPKNIKEIIKNIMFGIFYKKINSNYEDYRKFINEYLNLSEKEYGSTEELEKSHLDYNILICGSDQVWNTKCLDFEDAYFLSFKNNVKKIAYATSMAANNIIGQGKEIENRYRKYLMDFDNISVRERNAKLWLEELAGRKIDITADPTLLISSDEWSKLAFPKIEEEYIFYYSMWYTKEINKEIQKISKKYNMPVYVIDAKEWVRRGLWNYGFKLAPNGGPRMFLSLIKDAKLVFTSSFHGTVFASIFKRNFWYIKSNIANSNDDRASFILEQLGLEEKLITKEKIQVIDLWEKVDFIEVHKKIDALKEYSNKYLYESLEEQYNKEKKVIKDENK</sequence>
<feature type="domain" description="Polysaccharide pyruvyl transferase" evidence="1">
    <location>
        <begin position="15"/>
        <end position="309"/>
    </location>
</feature>
<evidence type="ECO:0000313" key="2">
    <source>
        <dbReference type="EMBL" id="MDC4240170.1"/>
    </source>
</evidence>
<dbReference type="InterPro" id="IPR007345">
    <property type="entry name" value="Polysacch_pyruvyl_Trfase"/>
</dbReference>
<protein>
    <submittedName>
        <fullName evidence="2">Polysaccharide pyruvyl transferase family protein</fullName>
    </submittedName>
</protein>
<dbReference type="AlphaFoldDB" id="A0A9X4AZY6"/>
<proteinExistence type="predicted"/>
<dbReference type="RefSeq" id="WP_195624521.1">
    <property type="nucleotide sequence ID" value="NZ_JADMSE010000031.1"/>
</dbReference>
<dbReference type="GO" id="GO:0016740">
    <property type="term" value="F:transferase activity"/>
    <property type="evidence" value="ECO:0007669"/>
    <property type="project" value="UniProtKB-KW"/>
</dbReference>
<gene>
    <name evidence="2" type="ORF">NE398_08330</name>
</gene>
<dbReference type="EMBL" id="JAMRYU010000007">
    <property type="protein sequence ID" value="MDC4240170.1"/>
    <property type="molecule type" value="Genomic_DNA"/>
</dbReference>
<keyword evidence="3" id="KW-1185">Reference proteome</keyword>
<comment type="caution">
    <text evidence="2">The sequence shown here is derived from an EMBL/GenBank/DDBJ whole genome shotgun (WGS) entry which is preliminary data.</text>
</comment>
<reference evidence="2" key="1">
    <citation type="submission" date="2022-05" db="EMBL/GenBank/DDBJ databases">
        <title>Draft genome sequence of Clostridium tertium strain CP3 isolated from Peru.</title>
        <authorList>
            <person name="Hurtado R."/>
            <person name="Lima L."/>
            <person name="Sousa T."/>
            <person name="Jaiswal A.K."/>
            <person name="Tiwari S."/>
            <person name="Maturrano L."/>
            <person name="Brenig B."/>
            <person name="Azevedo V."/>
        </authorList>
    </citation>
    <scope>NUCLEOTIDE SEQUENCE</scope>
    <source>
        <strain evidence="2">CP3</strain>
    </source>
</reference>
<dbReference type="Pfam" id="PF04230">
    <property type="entry name" value="PS_pyruv_trans"/>
    <property type="match status" value="1"/>
</dbReference>
<organism evidence="2 3">
    <name type="scientific">Clostridium tertium</name>
    <dbReference type="NCBI Taxonomy" id="1559"/>
    <lineage>
        <taxon>Bacteria</taxon>
        <taxon>Bacillati</taxon>
        <taxon>Bacillota</taxon>
        <taxon>Clostridia</taxon>
        <taxon>Eubacteriales</taxon>
        <taxon>Clostridiaceae</taxon>
        <taxon>Clostridium</taxon>
    </lineage>
</organism>
<name>A0A9X4AZY6_9CLOT</name>
<keyword evidence="2" id="KW-0808">Transferase</keyword>
<accession>A0A9X4AZY6</accession>
<evidence type="ECO:0000313" key="3">
    <source>
        <dbReference type="Proteomes" id="UP001141183"/>
    </source>
</evidence>
<evidence type="ECO:0000259" key="1">
    <source>
        <dbReference type="Pfam" id="PF04230"/>
    </source>
</evidence>
<dbReference type="Proteomes" id="UP001141183">
    <property type="component" value="Unassembled WGS sequence"/>
</dbReference>